<accession>A0A7S2XDA6</accession>
<keyword evidence="1" id="KW-0472">Membrane</keyword>
<protein>
    <submittedName>
        <fullName evidence="2">Uncharacterized protein</fullName>
    </submittedName>
</protein>
<keyword evidence="1" id="KW-0812">Transmembrane</keyword>
<dbReference type="AlphaFoldDB" id="A0A7S2XDA6"/>
<evidence type="ECO:0000313" key="2">
    <source>
        <dbReference type="EMBL" id="CAD9765510.1"/>
    </source>
</evidence>
<keyword evidence="1" id="KW-1133">Transmembrane helix</keyword>
<dbReference type="EMBL" id="HBHP01017275">
    <property type="protein sequence ID" value="CAD9765510.1"/>
    <property type="molecule type" value="Transcribed_RNA"/>
</dbReference>
<feature type="transmembrane region" description="Helical" evidence="1">
    <location>
        <begin position="66"/>
        <end position="89"/>
    </location>
</feature>
<gene>
    <name evidence="2" type="ORF">LSP00402_LOCUS10697</name>
</gene>
<reference evidence="2" key="1">
    <citation type="submission" date="2021-01" db="EMBL/GenBank/DDBJ databases">
        <authorList>
            <person name="Corre E."/>
            <person name="Pelletier E."/>
            <person name="Niang G."/>
            <person name="Scheremetjew M."/>
            <person name="Finn R."/>
            <person name="Kale V."/>
            <person name="Holt S."/>
            <person name="Cochrane G."/>
            <person name="Meng A."/>
            <person name="Brown T."/>
            <person name="Cohen L."/>
        </authorList>
    </citation>
    <scope>NUCLEOTIDE SEQUENCE</scope>
    <source>
        <strain evidence="2">CCMP622</strain>
    </source>
</reference>
<name>A0A7S2XDA6_9EUKA</name>
<evidence type="ECO:0000256" key="1">
    <source>
        <dbReference type="SAM" id="Phobius"/>
    </source>
</evidence>
<proteinExistence type="predicted"/>
<organism evidence="2">
    <name type="scientific">Lotharella oceanica</name>
    <dbReference type="NCBI Taxonomy" id="641309"/>
    <lineage>
        <taxon>Eukaryota</taxon>
        <taxon>Sar</taxon>
        <taxon>Rhizaria</taxon>
        <taxon>Cercozoa</taxon>
        <taxon>Chlorarachniophyceae</taxon>
        <taxon>Lotharella</taxon>
    </lineage>
</organism>
<sequence length="103" mass="11727">MLDSPRADAKIPLNQLDIEEVDAKFEWDRPRRYGSLGNESLNDSRQNIAGFLKHEYRERIRSPLDAGITAVLFISLLVALFVGVVRPLLRDDSSLNKPLSQMF</sequence>